<organism evidence="5 6">
    <name type="scientific">Magallana gigas</name>
    <name type="common">Pacific oyster</name>
    <name type="synonym">Crassostrea gigas</name>
    <dbReference type="NCBI Taxonomy" id="29159"/>
    <lineage>
        <taxon>Eukaryota</taxon>
        <taxon>Metazoa</taxon>
        <taxon>Spiralia</taxon>
        <taxon>Lophotrochozoa</taxon>
        <taxon>Mollusca</taxon>
        <taxon>Bivalvia</taxon>
        <taxon>Autobranchia</taxon>
        <taxon>Pteriomorphia</taxon>
        <taxon>Ostreida</taxon>
        <taxon>Ostreoidea</taxon>
        <taxon>Ostreidae</taxon>
        <taxon>Magallana</taxon>
    </lineage>
</organism>
<evidence type="ECO:0000313" key="5">
    <source>
        <dbReference type="EnsemblMetazoa" id="G18375.1:cds"/>
    </source>
</evidence>
<dbReference type="PANTHER" id="PTHR17695:SF11">
    <property type="entry name" value="SMALL SUBUNIT PROCESSOME COMPONENT 20 HOMOLOG"/>
    <property type="match status" value="1"/>
</dbReference>
<dbReference type="InterPro" id="IPR016024">
    <property type="entry name" value="ARM-type_fold"/>
</dbReference>
<evidence type="ECO:0000313" key="6">
    <source>
        <dbReference type="Proteomes" id="UP000005408"/>
    </source>
</evidence>
<dbReference type="InterPro" id="IPR057525">
    <property type="entry name" value="UTP20_C"/>
</dbReference>
<reference evidence="5" key="1">
    <citation type="submission" date="2022-08" db="UniProtKB">
        <authorList>
            <consortium name="EnsemblMetazoa"/>
        </authorList>
    </citation>
    <scope>IDENTIFICATION</scope>
    <source>
        <strain evidence="5">05x7-T-G4-1.051#20</strain>
    </source>
</reference>
<feature type="domain" description="U3 small nucleolar RNA-associated protein 20 N-terminal" evidence="2">
    <location>
        <begin position="1"/>
        <end position="574"/>
    </location>
</feature>
<dbReference type="PANTHER" id="PTHR17695">
    <property type="entry name" value="SMALL SUBUNIT PROCESSOME COMPONENT 20 HOMOLOG"/>
    <property type="match status" value="1"/>
</dbReference>
<feature type="region of interest" description="Disordered" evidence="1">
    <location>
        <begin position="744"/>
        <end position="792"/>
    </location>
</feature>
<evidence type="ECO:0000259" key="2">
    <source>
        <dbReference type="Pfam" id="PF07539"/>
    </source>
</evidence>
<feature type="domain" description="U3 small nucleolar RNA-associated protein 20" evidence="3">
    <location>
        <begin position="840"/>
        <end position="1056"/>
    </location>
</feature>
<dbReference type="InterPro" id="IPR052575">
    <property type="entry name" value="SSU_processome_comp_20"/>
</dbReference>
<dbReference type="InterPro" id="IPR046523">
    <property type="entry name" value="UTP20_dom"/>
</dbReference>
<dbReference type="Pfam" id="PF23099">
    <property type="entry name" value="UTP20_C"/>
    <property type="match status" value="1"/>
</dbReference>
<dbReference type="Pfam" id="PF20416">
    <property type="entry name" value="UTP20"/>
    <property type="match status" value="1"/>
</dbReference>
<keyword evidence="6" id="KW-1185">Reference proteome</keyword>
<evidence type="ECO:0008006" key="7">
    <source>
        <dbReference type="Google" id="ProtNLM"/>
    </source>
</evidence>
<evidence type="ECO:0000256" key="1">
    <source>
        <dbReference type="SAM" id="MobiDB-lite"/>
    </source>
</evidence>
<feature type="compositionally biased region" description="Acidic residues" evidence="1">
    <location>
        <begin position="750"/>
        <end position="761"/>
    </location>
</feature>
<dbReference type="GO" id="GO:0032040">
    <property type="term" value="C:small-subunit processome"/>
    <property type="evidence" value="ECO:0007669"/>
    <property type="project" value="TreeGrafter"/>
</dbReference>
<dbReference type="Pfam" id="PF07539">
    <property type="entry name" value="UTP20_N"/>
    <property type="match status" value="1"/>
</dbReference>
<dbReference type="Proteomes" id="UP000005408">
    <property type="component" value="Unassembled WGS sequence"/>
</dbReference>
<proteinExistence type="predicted"/>
<dbReference type="InterPro" id="IPR011430">
    <property type="entry name" value="UTP20_N"/>
</dbReference>
<evidence type="ECO:0000259" key="4">
    <source>
        <dbReference type="Pfam" id="PF23099"/>
    </source>
</evidence>
<dbReference type="SUPFAM" id="SSF48371">
    <property type="entry name" value="ARM repeat"/>
    <property type="match status" value="2"/>
</dbReference>
<protein>
    <recommendedName>
        <fullName evidence="7">Small subunit processome component 20-like protein</fullName>
    </recommendedName>
</protein>
<dbReference type="GO" id="GO:0030686">
    <property type="term" value="C:90S preribosome"/>
    <property type="evidence" value="ECO:0007669"/>
    <property type="project" value="TreeGrafter"/>
</dbReference>
<dbReference type="Gene3D" id="1.25.10.10">
    <property type="entry name" value="Leucine-rich Repeat Variant"/>
    <property type="match status" value="2"/>
</dbReference>
<evidence type="ECO:0000259" key="3">
    <source>
        <dbReference type="Pfam" id="PF20416"/>
    </source>
</evidence>
<feature type="domain" description="U3 small nucleolar RNA-associated protein 20 C-terminal" evidence="4">
    <location>
        <begin position="1409"/>
        <end position="1756"/>
    </location>
</feature>
<feature type="region of interest" description="Disordered" evidence="1">
    <location>
        <begin position="1714"/>
        <end position="1752"/>
    </location>
</feature>
<sequence>MTYKHRYLVPYRENFENLLDDAKFKTEIVLFSIDHENSIISTEHREQVLPILMRILYGKMHSKTGKDSAGKSNSQFRRSIVFRFLNGCSGDEIIKFMEMVFENFKHFVTDDVLAMVCKTEKELDLSKMIPLRKMTGALNTVDMIVKKLGHLIEGYLPSLESILLGLTATCVACLERREEVTPGALKPLKNLRQLCIAQIQQFYDIFDSYKFSPKEIDAMFHVAVWPQLSKLQFEGIYHPTPLLKLLHMCATNRRYWTLLAKCHDSDLTLTPISAVLRLLNAKDVSKSVTDFIIVMLDNLLSREEDEEMESITTATPVKVNKMMQISVLEVEQFGVELLKPHVSDILTYIQRAIKNIKGHGKKSQAAGKELSILSRISEFVTDQSACLSLIELLLPFLGEGLSRTPDTEVNILNSIRNLLEKVEDKKKFYRHISKLFGYIQNRQSRILICQLIQVIANSNQDLKDISQLLTEMNAWDPKHTEEPDYIKRLNAHKKVNEAIKKMEEKLDVDFLIPVLHSCCYCIKMVDDMSLRDNATHTLVTMVKQFSVVTYDQDDFRELISNGLVQEVKAGFKNKKETVRHEFIAVLSVLVDTFPSHDMFADLVVLKDKDVEADFFENIRHIQTHRRSRALKKMKRILYSRSIRKEILVSYLLPLTSSFLLDETYTKAQGLQESAIDSMATLCKQLPWHVYIHQLDYFLSMLSKKFEKKKLLVRVIVGILDAFHFDLRNSQHAVVNLPDAIAKKKAKGEITEEPNPLEDTEMESTKEEAIPMVPEEEDETTATTSDPSSKQPDRMVICSVGQATRIHCNIMKSVIPHLQRSLTKKEKSEDEHKLVRKNIAEDSEVLRVPIALAMIKLLQNLPHKSLEHNLPGILLKVCNFLKSRAVEIRNTARDTLVQITTSLGPRFFPFILSELRGTLRKGYQVHVLCYTVFVLLKNLLPVLKPGDLSVCRKSLQDVFHEDLFGQVAEEKEVAGVTTKLFEARSSKSYDSYRILAQVISRDSLMAFITPLKEVLVSTHSHTIARKIQEVLKKVVTGLLDNPGLDTESLMIFTHGLITQSFPQLSENQSKKNKGEDKDAQTFRPQSCLLLPQEPKRGGDKPKLSKKTNIHVLVEFGLQLMSLCLRRGRLVATEEEHRKLVDPFITILADCLFAKHIRINTLSLRCLCWLLKFDLPSVNSHITKLANGMFILLKNYASAGASKGENLELISMAFKAVTVLVRDVKIYKLEQTQLQVLLTFCEEDLYDYNRQSTAFSLLKAILSRKLNVPEVLELIRKVEDMSITADSPHVRRECRQIALQYILEYPLGKLLNKHLEYYVTQLSYEMEMGRESALEMLATIFSSFPQNILNDHAGMFFIPMSAALVNDESTKCRKLTALAIKSLLQKIDHNSRVELFNITQKWFTDDKINHRILAAQLTGLFIEVESAKFSHHLSVILPIIQQQIDPGRYSDNSGVSEGETEKDRLLFNCLNTLLKLLRECDLIRDAKWTDDMNLIWESVISHLGYEHMWVQLASCQLIGLLFAAWTPEEILQPVEKSVQTDFIKTDSINKLESLAVDLITQLQSKYLTDELANQIIKNMVFIAKVAKLLSDKESSNESVEQKGRRGSEGKKCLSLRWLVKKMVREANHEAVNQPKTTIKRSSVFKWIAALSMDLGPTLLPSVVPIVMPALQRETNENNPNTDSALKSLAQEVLDIMRKILGVETYTQLFAKTHKEQYDRKESRKRKDAVEAVSNPQYAAKKKMKKNLAKREAKKRKLEEFRVSKKIKKRKVKDMAFTS</sequence>
<name>A0A8W8JFV7_MAGGI</name>
<dbReference type="EnsemblMetazoa" id="G18375.1">
    <property type="protein sequence ID" value="G18375.1:cds"/>
    <property type="gene ID" value="G18375"/>
</dbReference>
<accession>A0A8W8JFV7</accession>
<feature type="compositionally biased region" description="Basic residues" evidence="1">
    <location>
        <begin position="1737"/>
        <end position="1752"/>
    </location>
</feature>
<dbReference type="InterPro" id="IPR011989">
    <property type="entry name" value="ARM-like"/>
</dbReference>